<dbReference type="GeneTree" id="ENSGT00940000154889"/>
<dbReference type="InterPro" id="IPR017441">
    <property type="entry name" value="Protein_kinase_ATP_BS"/>
</dbReference>
<dbReference type="PROSITE" id="PS00108">
    <property type="entry name" value="PROTEIN_KINASE_ST"/>
    <property type="match status" value="1"/>
</dbReference>
<keyword evidence="23" id="KW-1185">Reference proteome</keyword>
<dbReference type="SUPFAM" id="SSF56112">
    <property type="entry name" value="Protein kinase-like (PK-like)"/>
    <property type="match status" value="1"/>
</dbReference>
<reference evidence="22" key="2">
    <citation type="submission" date="2025-08" db="UniProtKB">
        <authorList>
            <consortium name="Ensembl"/>
        </authorList>
    </citation>
    <scope>IDENTIFICATION</scope>
    <source>
        <strain evidence="22">broiler</strain>
    </source>
</reference>
<dbReference type="GO" id="GO:0006915">
    <property type="term" value="P:apoptotic process"/>
    <property type="evidence" value="ECO:0007669"/>
    <property type="project" value="UniProtKB-KW"/>
</dbReference>
<feature type="compositionally biased region" description="Polar residues" evidence="19">
    <location>
        <begin position="337"/>
        <end position="351"/>
    </location>
</feature>
<evidence type="ECO:0000256" key="19">
    <source>
        <dbReference type="SAM" id="MobiDB-lite"/>
    </source>
</evidence>
<keyword evidence="15" id="KW-0131">Cell cycle</keyword>
<evidence type="ECO:0000256" key="16">
    <source>
        <dbReference type="ARBA" id="ARBA00047899"/>
    </source>
</evidence>
<dbReference type="GO" id="GO:0005886">
    <property type="term" value="C:plasma membrane"/>
    <property type="evidence" value="ECO:0007669"/>
    <property type="project" value="UniProtKB-SubCell"/>
</dbReference>
<feature type="binding site" evidence="18">
    <location>
        <position position="42"/>
    </location>
    <ligand>
        <name>ATP</name>
        <dbReference type="ChEBI" id="CHEBI:30616"/>
    </ligand>
</feature>
<reference evidence="22" key="1">
    <citation type="submission" date="2020-11" db="EMBL/GenBank/DDBJ databases">
        <title>Gallus gallus (Chicken) genome, bGalGal1, GRCg7b, maternal haplotype autosomes + Z &amp; W.</title>
        <authorList>
            <person name="Warren W."/>
            <person name="Formenti G."/>
            <person name="Fedrigo O."/>
            <person name="Haase B."/>
            <person name="Mountcastle J."/>
            <person name="Balacco J."/>
            <person name="Tracey A."/>
            <person name="Schneider V."/>
            <person name="Okimoto R."/>
            <person name="Cheng H."/>
            <person name="Hawken R."/>
            <person name="Howe K."/>
            <person name="Jarvis E.D."/>
        </authorList>
    </citation>
    <scope>NUCLEOTIDE SEQUENCE [LARGE SCALE GENOMIC DNA]</scope>
    <source>
        <strain evidence="22">Broiler</strain>
    </source>
</reference>
<evidence type="ECO:0000256" key="7">
    <source>
        <dbReference type="ARBA" id="ARBA00022553"/>
    </source>
</evidence>
<dbReference type="Pfam" id="PF02149">
    <property type="entry name" value="KA1"/>
    <property type="match status" value="1"/>
</dbReference>
<gene>
    <name evidence="22" type="primary">MELK</name>
</gene>
<dbReference type="GO" id="GO:0008289">
    <property type="term" value="F:lipid binding"/>
    <property type="evidence" value="ECO:0007669"/>
    <property type="project" value="UniProtKB-KW"/>
</dbReference>
<keyword evidence="6" id="KW-0723">Serine/threonine-protein kinase</keyword>
<evidence type="ECO:0000313" key="23">
    <source>
        <dbReference type="Proteomes" id="UP000000539"/>
    </source>
</evidence>
<keyword evidence="8" id="KW-0808">Transferase</keyword>
<reference evidence="22" key="3">
    <citation type="submission" date="2025-09" db="UniProtKB">
        <authorList>
            <consortium name="Ensembl"/>
        </authorList>
    </citation>
    <scope>IDENTIFICATION</scope>
    <source>
        <strain evidence="22">broiler</strain>
    </source>
</reference>
<keyword evidence="14" id="KW-0472">Membrane</keyword>
<keyword evidence="11" id="KW-0418">Kinase</keyword>
<evidence type="ECO:0000256" key="6">
    <source>
        <dbReference type="ARBA" id="ARBA00022527"/>
    </source>
</evidence>
<evidence type="ECO:0000256" key="13">
    <source>
        <dbReference type="ARBA" id="ARBA00023121"/>
    </source>
</evidence>
<dbReference type="GO" id="GO:0005524">
    <property type="term" value="F:ATP binding"/>
    <property type="evidence" value="ECO:0007669"/>
    <property type="project" value="UniProtKB-UniRule"/>
</dbReference>
<keyword evidence="12 18" id="KW-0067">ATP-binding</keyword>
<dbReference type="PANTHER" id="PTHR24346:SF30">
    <property type="entry name" value="MATERNAL EMBRYONIC LEUCINE ZIPPER KINASE"/>
    <property type="match status" value="1"/>
</dbReference>
<keyword evidence="13" id="KW-0446">Lipid-binding</keyword>
<dbReference type="PROSITE" id="PS50011">
    <property type="entry name" value="PROTEIN_KINASE_DOM"/>
    <property type="match status" value="1"/>
</dbReference>
<dbReference type="Gene3D" id="1.10.510.10">
    <property type="entry name" value="Transferase(Phosphotransferase) domain 1"/>
    <property type="match status" value="1"/>
</dbReference>
<evidence type="ECO:0000256" key="17">
    <source>
        <dbReference type="ARBA" id="ARBA00048679"/>
    </source>
</evidence>
<evidence type="ECO:0000259" key="21">
    <source>
        <dbReference type="PROSITE" id="PS50032"/>
    </source>
</evidence>
<proteinExistence type="inferred from homology"/>
<dbReference type="PANTHER" id="PTHR24346">
    <property type="entry name" value="MAP/MICROTUBULE AFFINITY-REGULATING KINASE"/>
    <property type="match status" value="1"/>
</dbReference>
<dbReference type="InterPro" id="IPR001772">
    <property type="entry name" value="KA1_dom"/>
</dbReference>
<dbReference type="SUPFAM" id="SSF103243">
    <property type="entry name" value="KA1-like"/>
    <property type="match status" value="1"/>
</dbReference>
<evidence type="ECO:0000256" key="12">
    <source>
        <dbReference type="ARBA" id="ARBA00022840"/>
    </source>
</evidence>
<comment type="catalytic activity">
    <reaction evidence="17">
        <text>L-seryl-[protein] + ATP = O-phospho-L-seryl-[protein] + ADP + H(+)</text>
        <dbReference type="Rhea" id="RHEA:17989"/>
        <dbReference type="Rhea" id="RHEA-COMP:9863"/>
        <dbReference type="Rhea" id="RHEA-COMP:11604"/>
        <dbReference type="ChEBI" id="CHEBI:15378"/>
        <dbReference type="ChEBI" id="CHEBI:29999"/>
        <dbReference type="ChEBI" id="CHEBI:30616"/>
        <dbReference type="ChEBI" id="CHEBI:83421"/>
        <dbReference type="ChEBI" id="CHEBI:456216"/>
        <dbReference type="EC" id="2.7.11.1"/>
    </reaction>
</comment>
<comment type="subcellular location">
    <subcellularLocation>
        <location evidence="1">Cell membrane</location>
        <topology evidence="1">Peripheral membrane protein</topology>
    </subcellularLocation>
</comment>
<dbReference type="FunFam" id="3.30.310.80:FF:000004">
    <property type="entry name" value="Non-specific serine/threonine protein kinase"/>
    <property type="match status" value="1"/>
</dbReference>
<evidence type="ECO:0000256" key="11">
    <source>
        <dbReference type="ARBA" id="ARBA00022777"/>
    </source>
</evidence>
<accession>A0A8V0X7K5</accession>
<dbReference type="InterPro" id="IPR048637">
    <property type="entry name" value="MELK_UBA"/>
</dbReference>
<evidence type="ECO:0000256" key="1">
    <source>
        <dbReference type="ARBA" id="ARBA00004202"/>
    </source>
</evidence>
<evidence type="ECO:0000256" key="2">
    <source>
        <dbReference type="ARBA" id="ARBA00006234"/>
    </source>
</evidence>
<comment type="catalytic activity">
    <reaction evidence="16">
        <text>L-threonyl-[protein] + ATP = O-phospho-L-threonyl-[protein] + ADP + H(+)</text>
        <dbReference type="Rhea" id="RHEA:46608"/>
        <dbReference type="Rhea" id="RHEA-COMP:11060"/>
        <dbReference type="Rhea" id="RHEA-COMP:11605"/>
        <dbReference type="ChEBI" id="CHEBI:15378"/>
        <dbReference type="ChEBI" id="CHEBI:30013"/>
        <dbReference type="ChEBI" id="CHEBI:30616"/>
        <dbReference type="ChEBI" id="CHEBI:61977"/>
        <dbReference type="ChEBI" id="CHEBI:456216"/>
        <dbReference type="EC" id="2.7.11.1"/>
    </reaction>
</comment>
<dbReference type="PROSITE" id="PS00107">
    <property type="entry name" value="PROTEIN_KINASE_ATP"/>
    <property type="match status" value="1"/>
</dbReference>
<dbReference type="GO" id="GO:0004674">
    <property type="term" value="F:protein serine/threonine kinase activity"/>
    <property type="evidence" value="ECO:0007669"/>
    <property type="project" value="UniProtKB-KW"/>
</dbReference>
<dbReference type="InterPro" id="IPR028375">
    <property type="entry name" value="KA1/Ssp2_C"/>
</dbReference>
<feature type="domain" description="KA1" evidence="21">
    <location>
        <begin position="559"/>
        <end position="608"/>
    </location>
</feature>
<dbReference type="InterPro" id="IPR008271">
    <property type="entry name" value="Ser/Thr_kinase_AS"/>
</dbReference>
<dbReference type="FunFam" id="1.10.510.10:FF:000901">
    <property type="entry name" value="Maternal embryonic leucine zipper kinase"/>
    <property type="match status" value="1"/>
</dbReference>
<dbReference type="SMART" id="SM00220">
    <property type="entry name" value="S_TKc"/>
    <property type="match status" value="1"/>
</dbReference>
<evidence type="ECO:0000313" key="22">
    <source>
        <dbReference type="Ensembl" id="ENSGALP00010001416.1"/>
    </source>
</evidence>
<evidence type="ECO:0000256" key="18">
    <source>
        <dbReference type="PROSITE-ProRule" id="PRU10141"/>
    </source>
</evidence>
<sequence length="608" mass="68842">MSVSDYEEILKYYELHETIGTGGFAKVKLGRHLLTGEKVAIKIMDKVALGDDLPRVKTEIDAMKNLSHQHVCRLYHVIETSKKIFMVLEYCPGGELFDYIVSKDRLSEEEARVFFRQIVSAIAYVHSQGYAHRDLKPENLLIDEEHNLKLIDFGLCAKPKGGLDYRLNTCCGSPAYAAPELIQGKAYIGSEADIWSMGVLLYALLCGFLPFDDDNVMALYRRITRGKYAVPKWLSPSSTLLLNQLLQVDPKKRITVKHLLSHPWLMQGYSDAVQWQSKYPLGHLDEDCVTELSVFHNKSRENISALISKWNYDQMSATYLLLQSKKFRGKRIHLRIPSQTGHASTTQSASLGHSRHDTQLGDMEFTLSTPVTRKVASKKHANKENVDAKSALRNELPFALPAPKASFSKSQTEKQVQGIPFQAPTSKESQFTTVTPVKKPKTPTNTCELTATEVLPEKRCHSVDLDLNRGHVDSSQKKRKAKLFGSLERGLDKVITMLTPGKKKRFSRPGPRKLKAHYNVTMTQLLNPDQLLNEIISVLSKKQVEYVKKGYTLKCQTKPDFGRESMKFELEVCRLSKNGAVGIRRQRLRGDAWVYKRLVEDILSSCQV</sequence>
<dbReference type="OrthoDB" id="193931at2759"/>
<evidence type="ECO:0000259" key="20">
    <source>
        <dbReference type="PROSITE" id="PS50011"/>
    </source>
</evidence>
<dbReference type="CDD" id="cd12198">
    <property type="entry name" value="MELK_C"/>
    <property type="match status" value="1"/>
</dbReference>
<keyword evidence="10 18" id="KW-0547">Nucleotide-binding</keyword>
<dbReference type="PROSITE" id="PS50032">
    <property type="entry name" value="KA1"/>
    <property type="match status" value="1"/>
</dbReference>
<dbReference type="CDD" id="cd14078">
    <property type="entry name" value="STKc_MELK"/>
    <property type="match status" value="1"/>
</dbReference>
<evidence type="ECO:0000256" key="9">
    <source>
        <dbReference type="ARBA" id="ARBA00022703"/>
    </source>
</evidence>
<dbReference type="AlphaFoldDB" id="A0A8V0X7K5"/>
<dbReference type="InterPro" id="IPR034673">
    <property type="entry name" value="MELK"/>
</dbReference>
<evidence type="ECO:0000256" key="8">
    <source>
        <dbReference type="ARBA" id="ARBA00022679"/>
    </source>
</evidence>
<evidence type="ECO:0000256" key="10">
    <source>
        <dbReference type="ARBA" id="ARBA00022741"/>
    </source>
</evidence>
<name>A0A8V0X7K5_CHICK</name>
<evidence type="ECO:0000256" key="15">
    <source>
        <dbReference type="ARBA" id="ARBA00023306"/>
    </source>
</evidence>
<dbReference type="EC" id="2.7.11.1" evidence="3"/>
<evidence type="ECO:0000256" key="14">
    <source>
        <dbReference type="ARBA" id="ARBA00023136"/>
    </source>
</evidence>
<dbReference type="Ensembl" id="ENSGALT00010002866.1">
    <property type="protein sequence ID" value="ENSGALP00010001416.1"/>
    <property type="gene ID" value="ENSGALG00010001237.1"/>
</dbReference>
<dbReference type="Proteomes" id="UP000000539">
    <property type="component" value="Chromosome Z"/>
</dbReference>
<keyword evidence="7" id="KW-0597">Phosphoprotein</keyword>
<dbReference type="FunFam" id="3.30.200.20:FF:000003">
    <property type="entry name" value="Non-specific serine/threonine protein kinase"/>
    <property type="match status" value="1"/>
</dbReference>
<dbReference type="InterPro" id="IPR000719">
    <property type="entry name" value="Prot_kinase_dom"/>
</dbReference>
<feature type="region of interest" description="Disordered" evidence="19">
    <location>
        <begin position="336"/>
        <end position="356"/>
    </location>
</feature>
<dbReference type="Pfam" id="PF00069">
    <property type="entry name" value="Pkinase"/>
    <property type="match status" value="1"/>
</dbReference>
<keyword evidence="5" id="KW-1003">Cell membrane</keyword>
<evidence type="ECO:0000256" key="5">
    <source>
        <dbReference type="ARBA" id="ARBA00022475"/>
    </source>
</evidence>
<dbReference type="Pfam" id="PF21594">
    <property type="entry name" value="UBA_MELK"/>
    <property type="match status" value="1"/>
</dbReference>
<dbReference type="InterPro" id="IPR011009">
    <property type="entry name" value="Kinase-like_dom_sf"/>
</dbReference>
<comment type="similarity">
    <text evidence="2">Belongs to the protein kinase superfamily. CAMK Ser/Thr protein kinase family. SNF1 subfamily.</text>
</comment>
<dbReference type="Gene3D" id="3.30.310.80">
    <property type="entry name" value="Kinase associated domain 1, KA1"/>
    <property type="match status" value="1"/>
</dbReference>
<dbReference type="CDD" id="cd14341">
    <property type="entry name" value="UBA_MELK"/>
    <property type="match status" value="1"/>
</dbReference>
<keyword evidence="9" id="KW-0053">Apoptosis</keyword>
<organism evidence="22 23">
    <name type="scientific">Gallus gallus</name>
    <name type="common">Chicken</name>
    <dbReference type="NCBI Taxonomy" id="9031"/>
    <lineage>
        <taxon>Eukaryota</taxon>
        <taxon>Metazoa</taxon>
        <taxon>Chordata</taxon>
        <taxon>Craniata</taxon>
        <taxon>Vertebrata</taxon>
        <taxon>Euteleostomi</taxon>
        <taxon>Archelosauria</taxon>
        <taxon>Archosauria</taxon>
        <taxon>Dinosauria</taxon>
        <taxon>Saurischia</taxon>
        <taxon>Theropoda</taxon>
        <taxon>Coelurosauria</taxon>
        <taxon>Aves</taxon>
        <taxon>Neognathae</taxon>
        <taxon>Galloanserae</taxon>
        <taxon>Galliformes</taxon>
        <taxon>Phasianidae</taxon>
        <taxon>Phasianinae</taxon>
        <taxon>Gallus</taxon>
    </lineage>
</organism>
<feature type="domain" description="Protein kinase" evidence="20">
    <location>
        <begin position="13"/>
        <end position="265"/>
    </location>
</feature>
<protein>
    <recommendedName>
        <fullName evidence="4">Maternal embryonic leucine zipper kinase</fullName>
        <ecNumber evidence="3">2.7.11.1</ecNumber>
    </recommendedName>
</protein>
<evidence type="ECO:0000256" key="4">
    <source>
        <dbReference type="ARBA" id="ARBA00017168"/>
    </source>
</evidence>
<evidence type="ECO:0000256" key="3">
    <source>
        <dbReference type="ARBA" id="ARBA00012513"/>
    </source>
</evidence>